<evidence type="ECO:0000256" key="1">
    <source>
        <dbReference type="ARBA" id="ARBA00004613"/>
    </source>
</evidence>
<dbReference type="GO" id="GO:0016042">
    <property type="term" value="P:lipid catabolic process"/>
    <property type="evidence" value="ECO:0000318"/>
    <property type="project" value="GO_Central"/>
</dbReference>
<organism evidence="7 8">
    <name type="scientific">Strongylocentrotus purpuratus</name>
    <name type="common">Purple sea urchin</name>
    <dbReference type="NCBI Taxonomy" id="7668"/>
    <lineage>
        <taxon>Eukaryota</taxon>
        <taxon>Metazoa</taxon>
        <taxon>Echinodermata</taxon>
        <taxon>Eleutherozoa</taxon>
        <taxon>Echinozoa</taxon>
        <taxon>Echinoidea</taxon>
        <taxon>Euechinoidea</taxon>
        <taxon>Echinacea</taxon>
        <taxon>Camarodonta</taxon>
        <taxon>Echinidea</taxon>
        <taxon>Strongylocentrotidae</taxon>
        <taxon>Strongylocentrotus</taxon>
    </lineage>
</organism>
<evidence type="ECO:0000256" key="2">
    <source>
        <dbReference type="ARBA" id="ARBA00010701"/>
    </source>
</evidence>
<dbReference type="InterPro" id="IPR013818">
    <property type="entry name" value="Lipase"/>
</dbReference>
<dbReference type="InterPro" id="IPR033906">
    <property type="entry name" value="Lipase_N"/>
</dbReference>
<dbReference type="OrthoDB" id="199913at2759"/>
<evidence type="ECO:0000313" key="7">
    <source>
        <dbReference type="EnsemblMetazoa" id="XP_030841944"/>
    </source>
</evidence>
<dbReference type="InterPro" id="IPR000734">
    <property type="entry name" value="TAG_lipase"/>
</dbReference>
<dbReference type="PRINTS" id="PR00821">
    <property type="entry name" value="TAGLIPASE"/>
</dbReference>
<dbReference type="PANTHER" id="PTHR11610:SF178">
    <property type="entry name" value="LIPASE MEMBER H-A-LIKE PROTEIN"/>
    <property type="match status" value="1"/>
</dbReference>
<name>A0A7M7P073_STRPU</name>
<dbReference type="EnsemblMetazoa" id="XM_030986084">
    <property type="protein sequence ID" value="XP_030841944"/>
    <property type="gene ID" value="LOC584482"/>
</dbReference>
<protein>
    <recommendedName>
        <fullName evidence="6">Lipase domain-containing protein</fullName>
    </recommendedName>
</protein>
<keyword evidence="5" id="KW-0732">Signal</keyword>
<dbReference type="KEGG" id="spu:584482"/>
<dbReference type="Gene3D" id="3.40.50.1820">
    <property type="entry name" value="alpha/beta hydrolase"/>
    <property type="match status" value="1"/>
</dbReference>
<keyword evidence="3" id="KW-0964">Secreted</keyword>
<reference evidence="7" key="2">
    <citation type="submission" date="2021-01" db="UniProtKB">
        <authorList>
            <consortium name="EnsemblMetazoa"/>
        </authorList>
    </citation>
    <scope>IDENTIFICATION</scope>
</reference>
<feature type="domain" description="Lipase" evidence="6">
    <location>
        <begin position="38"/>
        <end position="329"/>
    </location>
</feature>
<dbReference type="RefSeq" id="XP_030841944.1">
    <property type="nucleotide sequence ID" value="XM_030986084.1"/>
</dbReference>
<reference evidence="8" key="1">
    <citation type="submission" date="2015-02" db="EMBL/GenBank/DDBJ databases">
        <title>Genome sequencing for Strongylocentrotus purpuratus.</title>
        <authorList>
            <person name="Murali S."/>
            <person name="Liu Y."/>
            <person name="Vee V."/>
            <person name="English A."/>
            <person name="Wang M."/>
            <person name="Skinner E."/>
            <person name="Han Y."/>
            <person name="Muzny D.M."/>
            <person name="Worley K.C."/>
            <person name="Gibbs R.A."/>
        </authorList>
    </citation>
    <scope>NUCLEOTIDE SEQUENCE</scope>
</reference>
<dbReference type="AlphaFoldDB" id="A0A7M7P073"/>
<sequence>MATLVQLLVFACLLLAVSCSVCYDDLGCFDTSMACHWRNPSSPADIGTTFKLYTRQNRYSGDVLDRTDDATITSSNFESSLDTKLIVHGWTDSMTGDSWIDMRDALLDNYDINVVMVDWSDGAKMFYTKSRANTRVVGREIAKLIEALNAATGATFGSMHIIGHSLGRSHRWLRRRGMHGHHWPSIRPGLDPAGPEFAGDLDKSCRLDNTDANFVDVMHTDGEILILGGLGLMDELGHQDFYPNNGQEMPGCEGISPTCDHLKAVEYFIESISSTCSFTATKKGSTWDDLDDGLWTSCTSSTCPQMGYKADLSKGQGAFYLETNADSPYCQ</sequence>
<dbReference type="CDD" id="cd00707">
    <property type="entry name" value="Pancreat_lipase_like"/>
    <property type="match status" value="1"/>
</dbReference>
<dbReference type="Pfam" id="PF00151">
    <property type="entry name" value="Lipase"/>
    <property type="match status" value="1"/>
</dbReference>
<dbReference type="FunFam" id="3.40.50.1820:FF:000406">
    <property type="entry name" value="Uncharacterized protein"/>
    <property type="match status" value="1"/>
</dbReference>
<dbReference type="FunCoup" id="A0A7M7P073">
    <property type="interactions" value="1338"/>
</dbReference>
<dbReference type="GO" id="GO:0016298">
    <property type="term" value="F:lipase activity"/>
    <property type="evidence" value="ECO:0000318"/>
    <property type="project" value="GO_Central"/>
</dbReference>
<dbReference type="GO" id="GO:0005615">
    <property type="term" value="C:extracellular space"/>
    <property type="evidence" value="ECO:0000318"/>
    <property type="project" value="GO_Central"/>
</dbReference>
<dbReference type="InterPro" id="IPR029058">
    <property type="entry name" value="AB_hydrolase_fold"/>
</dbReference>
<proteinExistence type="inferred from homology"/>
<dbReference type="SUPFAM" id="SSF53474">
    <property type="entry name" value="alpha/beta-Hydrolases"/>
    <property type="match status" value="1"/>
</dbReference>
<comment type="subcellular location">
    <subcellularLocation>
        <location evidence="1">Secreted</location>
    </subcellularLocation>
</comment>
<feature type="signal peptide" evidence="5">
    <location>
        <begin position="1"/>
        <end position="19"/>
    </location>
</feature>
<evidence type="ECO:0000259" key="6">
    <source>
        <dbReference type="Pfam" id="PF00151"/>
    </source>
</evidence>
<evidence type="ECO:0000256" key="4">
    <source>
        <dbReference type="RuleBase" id="RU004262"/>
    </source>
</evidence>
<evidence type="ECO:0000256" key="5">
    <source>
        <dbReference type="SAM" id="SignalP"/>
    </source>
</evidence>
<evidence type="ECO:0000313" key="8">
    <source>
        <dbReference type="Proteomes" id="UP000007110"/>
    </source>
</evidence>
<dbReference type="Proteomes" id="UP000007110">
    <property type="component" value="Unassembled WGS sequence"/>
</dbReference>
<dbReference type="PANTHER" id="PTHR11610">
    <property type="entry name" value="LIPASE"/>
    <property type="match status" value="1"/>
</dbReference>
<evidence type="ECO:0000256" key="3">
    <source>
        <dbReference type="ARBA" id="ARBA00022525"/>
    </source>
</evidence>
<dbReference type="GeneID" id="584482"/>
<keyword evidence="8" id="KW-1185">Reference proteome</keyword>
<comment type="similarity">
    <text evidence="2 4">Belongs to the AB hydrolase superfamily. Lipase family.</text>
</comment>
<accession>A0A7M7P073</accession>
<feature type="chain" id="PRO_5029772622" description="Lipase domain-containing protein" evidence="5">
    <location>
        <begin position="20"/>
        <end position="331"/>
    </location>
</feature>
<dbReference type="InParanoid" id="A0A7M7P073"/>
<dbReference type="OMA" id="SACDHER"/>